<sequence>MMHRSDSERSGGRPYSTNNPFRTASVDAELNQHRSDQDFQDWVSSNTVYMPSSARNNRSTLSFTDSIGEDTQRYASPTHSTHRDSYRMTPPPRPASNNPFLDDISSSAGDSLSSDSPQFPPEYTNNASNHPTAQEEKSRLRQKYMEQRNVSDGTGNDLPPSYEEVAGSKAKNAPYPREKSSRDGVGRHNSDSRYNSRSGSHRESGEKSLSHRRREGSDRHNESSRQRDASDRHRRRSGRDKSHSSSGKKVIPKNVDTIDKLDVTGLFGGAFHHDGPFDACTPHRNRDTKAAPVLAFPADGPNSSISGATASKSAMNEVFGRDDIDDDDGYLYGKSRFSRANNSSNTVDAIKPNLDGITQFDTNAKTELVHGPTTVGLGSTTFLDGAPAGSAAIREDAAHNAHGIQRKKSLSQRLRNGAGNGNAEGRTNGESYRREPLKLAKTHSGHLEYDDPEQHEDVYLGVRVDPMAKKESTGNKLLRRVKSLKVSRKS</sequence>
<dbReference type="Proteomes" id="UP000190831">
    <property type="component" value="Chromosome D"/>
</dbReference>
<feature type="compositionally biased region" description="Basic and acidic residues" evidence="1">
    <location>
        <begin position="176"/>
        <end position="191"/>
    </location>
</feature>
<keyword evidence="3" id="KW-1185">Reference proteome</keyword>
<dbReference type="OrthoDB" id="5352132at2759"/>
<feature type="compositionally biased region" description="Basic and acidic residues" evidence="1">
    <location>
        <begin position="133"/>
        <end position="146"/>
    </location>
</feature>
<dbReference type="InterPro" id="IPR013226">
    <property type="entry name" value="Pal1"/>
</dbReference>
<reference evidence="2 3" key="1">
    <citation type="submission" date="2016-03" db="EMBL/GenBank/DDBJ databases">
        <authorList>
            <person name="Devillers H."/>
        </authorList>
    </citation>
    <scope>NUCLEOTIDE SEQUENCE [LARGE SCALE GENOMIC DNA]</scope>
    <source>
        <strain evidence="2">CBS 6772</strain>
    </source>
</reference>
<feature type="region of interest" description="Disordered" evidence="1">
    <location>
        <begin position="400"/>
        <end position="434"/>
    </location>
</feature>
<dbReference type="PANTHER" id="PTHR28307:SF2">
    <property type="entry name" value="PROTEIN PAL1"/>
    <property type="match status" value="1"/>
</dbReference>
<organism evidence="2 3">
    <name type="scientific">Lachancea fermentati</name>
    <name type="common">Zygosaccharomyces fermentati</name>
    <dbReference type="NCBI Taxonomy" id="4955"/>
    <lineage>
        <taxon>Eukaryota</taxon>
        <taxon>Fungi</taxon>
        <taxon>Dikarya</taxon>
        <taxon>Ascomycota</taxon>
        <taxon>Saccharomycotina</taxon>
        <taxon>Saccharomycetes</taxon>
        <taxon>Saccharomycetales</taxon>
        <taxon>Saccharomycetaceae</taxon>
        <taxon>Lachancea</taxon>
    </lineage>
</organism>
<evidence type="ECO:0000313" key="3">
    <source>
        <dbReference type="Proteomes" id="UP000190831"/>
    </source>
</evidence>
<dbReference type="EMBL" id="LT598492">
    <property type="protein sequence ID" value="SCW01233.1"/>
    <property type="molecule type" value="Genomic_DNA"/>
</dbReference>
<dbReference type="Pfam" id="PF08316">
    <property type="entry name" value="Pal1"/>
    <property type="match status" value="1"/>
</dbReference>
<dbReference type="GO" id="GO:0005737">
    <property type="term" value="C:cytoplasm"/>
    <property type="evidence" value="ECO:0007669"/>
    <property type="project" value="TreeGrafter"/>
</dbReference>
<proteinExistence type="predicted"/>
<feature type="compositionally biased region" description="Basic and acidic residues" evidence="1">
    <location>
        <begin position="200"/>
        <end position="231"/>
    </location>
</feature>
<feature type="compositionally biased region" description="Polar residues" evidence="1">
    <location>
        <begin position="123"/>
        <end position="132"/>
    </location>
</feature>
<dbReference type="OMA" id="FPIDGPN"/>
<dbReference type="PANTHER" id="PTHR28307">
    <property type="entry name" value="PROTEIN PAL1"/>
    <property type="match status" value="1"/>
</dbReference>
<dbReference type="STRING" id="4955.A0A1G4MBQ2"/>
<dbReference type="AlphaFoldDB" id="A0A1G4MBQ2"/>
<protein>
    <submittedName>
        <fullName evidence="2">LAFE_0D08042g1_1</fullName>
    </submittedName>
</protein>
<evidence type="ECO:0000256" key="1">
    <source>
        <dbReference type="SAM" id="MobiDB-lite"/>
    </source>
</evidence>
<feature type="region of interest" description="Disordered" evidence="1">
    <location>
        <begin position="1"/>
        <end position="253"/>
    </location>
</feature>
<name>A0A1G4MBQ2_LACFM</name>
<feature type="region of interest" description="Disordered" evidence="1">
    <location>
        <begin position="467"/>
        <end position="490"/>
    </location>
</feature>
<gene>
    <name evidence="2" type="ORF">LAFE_0D08042G</name>
</gene>
<feature type="compositionally biased region" description="Polar residues" evidence="1">
    <location>
        <begin position="42"/>
        <end position="65"/>
    </location>
</feature>
<feature type="compositionally biased region" description="Basic residues" evidence="1">
    <location>
        <begin position="477"/>
        <end position="490"/>
    </location>
</feature>
<feature type="compositionally biased region" description="Low complexity" evidence="1">
    <location>
        <begin position="415"/>
        <end position="430"/>
    </location>
</feature>
<feature type="compositionally biased region" description="Basic and acidic residues" evidence="1">
    <location>
        <begin position="1"/>
        <end position="11"/>
    </location>
</feature>
<evidence type="ECO:0000313" key="2">
    <source>
        <dbReference type="EMBL" id="SCW01233.1"/>
    </source>
</evidence>
<feature type="compositionally biased region" description="Low complexity" evidence="1">
    <location>
        <begin position="102"/>
        <end position="116"/>
    </location>
</feature>
<accession>A0A1G4MBQ2</accession>